<dbReference type="CDD" id="cd03768">
    <property type="entry name" value="SR_ResInv"/>
    <property type="match status" value="1"/>
</dbReference>
<accession>A0A1Y5TZ75</accession>
<dbReference type="InterPro" id="IPR011109">
    <property type="entry name" value="DNA_bind_recombinase_dom"/>
</dbReference>
<proteinExistence type="predicted"/>
<dbReference type="InterPro" id="IPR006119">
    <property type="entry name" value="Resolv_N"/>
</dbReference>
<dbReference type="Gene3D" id="3.90.1750.20">
    <property type="entry name" value="Putative Large Serine Recombinase, Chain B, Domain 2"/>
    <property type="match status" value="1"/>
</dbReference>
<dbReference type="Gene3D" id="3.40.50.1390">
    <property type="entry name" value="Resolvase, N-terminal catalytic domain"/>
    <property type="match status" value="1"/>
</dbReference>
<dbReference type="AlphaFoldDB" id="A0A1Y5TZ75"/>
<dbReference type="InParanoid" id="A0A1Y5TZ75"/>
<dbReference type="GO" id="GO:0003677">
    <property type="term" value="F:DNA binding"/>
    <property type="evidence" value="ECO:0007669"/>
    <property type="project" value="InterPro"/>
</dbReference>
<dbReference type="PROSITE" id="PS51736">
    <property type="entry name" value="RECOMBINASES_3"/>
    <property type="match status" value="1"/>
</dbReference>
<name>A0A1Y5TZ75_9PROT</name>
<evidence type="ECO:0000259" key="1">
    <source>
        <dbReference type="PROSITE" id="PS51736"/>
    </source>
</evidence>
<dbReference type="SMART" id="SM00857">
    <property type="entry name" value="Resolvase"/>
    <property type="match status" value="1"/>
</dbReference>
<organism evidence="3 4">
    <name type="scientific">Oceanibacterium hippocampi</name>
    <dbReference type="NCBI Taxonomy" id="745714"/>
    <lineage>
        <taxon>Bacteria</taxon>
        <taxon>Pseudomonadati</taxon>
        <taxon>Pseudomonadota</taxon>
        <taxon>Alphaproteobacteria</taxon>
        <taxon>Sneathiellales</taxon>
        <taxon>Sneathiellaceae</taxon>
        <taxon>Oceanibacterium</taxon>
    </lineage>
</organism>
<sequence>MRERLRCAIYTRKSSEEGLDQDFSSLDAQREASAAYIRSQAHEGWRLVDERFDDGGFSGGTTERPALQRLLEKVRQRRIDVIVIYKIDRLTRSLADFARLAELFDACGVSFVSVTQQFNTTTSMGRLMLNVLLSFAQFEREITGERIRDKIAASKKKGLWMGGTLPLGYDAVDRKLVINQAEAETVRKIFRLYLEHGRVRAVVEEAERLGLRSKSRIGPRGQSIGGFRLLAGNIYQILKNPLYIGRIRHRELSYPGMHEPILDLETWDAAQQQLLGNRNGHRSRPNAREPSPLAGMIVDADGNRFTPSHTTKVGRRYRYYVDQALITGEKPNGRRLRRLPALEIEGIVRQELTQLLSEPGRLLAALGDSLDAAETDQALREAGNLHQALAEATPAAWADRVRPILRQVAIGEDFVRLRILRDGLRAALSLPAMANELLVEDGDRADRGLHDILVQARVRTRGGQIKLIVGPQGDHARRDKDAALIKAVARAHLWFDRLKSGEATSARAIAREEQVTGSYVSRFLKLAFLAPDIVEAILDGRHPVDLTAERLLVHQDLPLSWDEQRRQLGFNPG</sequence>
<evidence type="ECO:0000259" key="2">
    <source>
        <dbReference type="PROSITE" id="PS51737"/>
    </source>
</evidence>
<reference evidence="3 4" key="1">
    <citation type="submission" date="2017-03" db="EMBL/GenBank/DDBJ databases">
        <authorList>
            <person name="Afonso C.L."/>
            <person name="Miller P.J."/>
            <person name="Scott M.A."/>
            <person name="Spackman E."/>
            <person name="Goraichik I."/>
            <person name="Dimitrov K.M."/>
            <person name="Suarez D.L."/>
            <person name="Swayne D.E."/>
        </authorList>
    </citation>
    <scope>NUCLEOTIDE SEQUENCE [LARGE SCALE GENOMIC DNA]</scope>
    <source>
        <strain evidence="3 4">CECT 7691</strain>
    </source>
</reference>
<dbReference type="SUPFAM" id="SSF109709">
    <property type="entry name" value="KorB DNA-binding domain-like"/>
    <property type="match status" value="1"/>
</dbReference>
<evidence type="ECO:0000313" key="3">
    <source>
        <dbReference type="EMBL" id="SLN77039.1"/>
    </source>
</evidence>
<dbReference type="InterPro" id="IPR038109">
    <property type="entry name" value="DNA_bind_recomb_sf"/>
</dbReference>
<evidence type="ECO:0000313" key="4">
    <source>
        <dbReference type="Proteomes" id="UP000193200"/>
    </source>
</evidence>
<dbReference type="Pfam" id="PF07508">
    <property type="entry name" value="Recombinase"/>
    <property type="match status" value="1"/>
</dbReference>
<dbReference type="PANTHER" id="PTHR30461:SF23">
    <property type="entry name" value="DNA RECOMBINASE-RELATED"/>
    <property type="match status" value="1"/>
</dbReference>
<dbReference type="SUPFAM" id="SSF53041">
    <property type="entry name" value="Resolvase-like"/>
    <property type="match status" value="1"/>
</dbReference>
<dbReference type="PROSITE" id="PS51737">
    <property type="entry name" value="RECOMBINASE_DNA_BIND"/>
    <property type="match status" value="1"/>
</dbReference>
<dbReference type="OrthoDB" id="7277848at2"/>
<dbReference type="Proteomes" id="UP000193200">
    <property type="component" value="Unassembled WGS sequence"/>
</dbReference>
<keyword evidence="4" id="KW-1185">Reference proteome</keyword>
<dbReference type="RefSeq" id="WP_085885596.1">
    <property type="nucleotide sequence ID" value="NZ_FWFR01000006.1"/>
</dbReference>
<dbReference type="PANTHER" id="PTHR30461">
    <property type="entry name" value="DNA-INVERTASE FROM LAMBDOID PROPHAGE"/>
    <property type="match status" value="1"/>
</dbReference>
<feature type="domain" description="Resolvase/invertase-type recombinase catalytic" evidence="1">
    <location>
        <begin position="6"/>
        <end position="158"/>
    </location>
</feature>
<dbReference type="Pfam" id="PF00239">
    <property type="entry name" value="Resolvase"/>
    <property type="match status" value="1"/>
</dbReference>
<dbReference type="InterPro" id="IPR036162">
    <property type="entry name" value="Resolvase-like_N_sf"/>
</dbReference>
<dbReference type="EMBL" id="FWFR01000006">
    <property type="protein sequence ID" value="SLN77039.1"/>
    <property type="molecule type" value="Genomic_DNA"/>
</dbReference>
<gene>
    <name evidence="3" type="primary">hin_3</name>
    <name evidence="3" type="ORF">OCH7691_04256</name>
</gene>
<dbReference type="InterPro" id="IPR050639">
    <property type="entry name" value="SSR_resolvase"/>
</dbReference>
<feature type="domain" description="Recombinase" evidence="2">
    <location>
        <begin position="166"/>
        <end position="280"/>
    </location>
</feature>
<protein>
    <submittedName>
        <fullName evidence="3">DNA-invertase hin</fullName>
    </submittedName>
</protein>
<dbReference type="GO" id="GO:0000150">
    <property type="term" value="F:DNA strand exchange activity"/>
    <property type="evidence" value="ECO:0007669"/>
    <property type="project" value="InterPro"/>
</dbReference>